<dbReference type="Proteomes" id="UP000287830">
    <property type="component" value="Unassembled WGS sequence"/>
</dbReference>
<comment type="caution">
    <text evidence="2">The sequence shown here is derived from an EMBL/GenBank/DDBJ whole genome shotgun (WGS) entry which is preliminary data.</text>
</comment>
<dbReference type="RefSeq" id="WP_125043154.1">
    <property type="nucleotide sequence ID" value="NZ_BHZC01000001.1"/>
</dbReference>
<dbReference type="AlphaFoldDB" id="A0A7U9PXW5"/>
<organism evidence="2 3">
    <name type="scientific">Streptomyces chrestomyceticus JCM 4735</name>
    <dbReference type="NCBI Taxonomy" id="1306181"/>
    <lineage>
        <taxon>Bacteria</taxon>
        <taxon>Bacillati</taxon>
        <taxon>Actinomycetota</taxon>
        <taxon>Actinomycetes</taxon>
        <taxon>Kitasatosporales</taxon>
        <taxon>Streptomycetaceae</taxon>
        <taxon>Streptomyces</taxon>
    </lineage>
</organism>
<evidence type="ECO:0000256" key="1">
    <source>
        <dbReference type="SAM" id="SignalP"/>
    </source>
</evidence>
<keyword evidence="1" id="KW-0732">Signal</keyword>
<dbReference type="OrthoDB" id="3471188at2"/>
<dbReference type="EMBL" id="BHZC01000001">
    <property type="protein sequence ID" value="GCD32574.1"/>
    <property type="molecule type" value="Genomic_DNA"/>
</dbReference>
<accession>A0A7U9PXW5</accession>
<evidence type="ECO:0000313" key="2">
    <source>
        <dbReference type="EMBL" id="GCD32574.1"/>
    </source>
</evidence>
<dbReference type="PROSITE" id="PS51257">
    <property type="entry name" value="PROKAR_LIPOPROTEIN"/>
    <property type="match status" value="1"/>
</dbReference>
<proteinExistence type="predicted"/>
<feature type="chain" id="PRO_5030566738" description="Lipoprotein" evidence="1">
    <location>
        <begin position="28"/>
        <end position="213"/>
    </location>
</feature>
<sequence length="213" mass="22147">MRSVIRRKVAVSLTVLATMSTLSTACATSAGANIGSRQARPVYASVTGSAEFTLPYVKDDDIRSFSFDAHAAPYSKPLPGIPTGLPTDARGTVKISHYSAERDTTYTSEGRVDCLVTGPHTATLTAVITKVGAGGPPWAGKRLGFSVQDGGAGQGRSDDRVGFSWEMVNLLPGGTAAPPEAEVGTCMAPAPYAPVTKGGYTVRHADLLPPPRN</sequence>
<protein>
    <recommendedName>
        <fullName evidence="4">Lipoprotein</fullName>
    </recommendedName>
</protein>
<dbReference type="GeneID" id="95619375"/>
<evidence type="ECO:0008006" key="4">
    <source>
        <dbReference type="Google" id="ProtNLM"/>
    </source>
</evidence>
<name>A0A7U9PXW5_9ACTN</name>
<evidence type="ECO:0000313" key="3">
    <source>
        <dbReference type="Proteomes" id="UP000287830"/>
    </source>
</evidence>
<gene>
    <name evidence="2" type="ORF">OEIGOIKO_00291</name>
</gene>
<reference evidence="2 3" key="1">
    <citation type="submission" date="2018-11" db="EMBL/GenBank/DDBJ databases">
        <title>Whole genome sequence of Streptomyces chrestomyceticus NBRC 13444(T).</title>
        <authorList>
            <person name="Komaki H."/>
            <person name="Tamura T."/>
        </authorList>
    </citation>
    <scope>NUCLEOTIDE SEQUENCE [LARGE SCALE GENOMIC DNA]</scope>
    <source>
        <strain evidence="2 3">NBRC 13444</strain>
    </source>
</reference>
<feature type="signal peptide" evidence="1">
    <location>
        <begin position="1"/>
        <end position="27"/>
    </location>
</feature>